<dbReference type="EMBL" id="LGAV01000006">
    <property type="protein sequence ID" value="KOS13369.1"/>
    <property type="molecule type" value="Genomic_DNA"/>
</dbReference>
<evidence type="ECO:0000313" key="8">
    <source>
        <dbReference type="Proteomes" id="UP000037751"/>
    </source>
</evidence>
<dbReference type="PANTHER" id="PTHR10019">
    <property type="entry name" value="SNF5"/>
    <property type="match status" value="1"/>
</dbReference>
<keyword evidence="5" id="KW-0539">Nucleus</keyword>
<protein>
    <submittedName>
        <fullName evidence="7">Snf5-domain-containing protein</fullName>
    </submittedName>
</protein>
<evidence type="ECO:0000256" key="6">
    <source>
        <dbReference type="SAM" id="MobiDB-lite"/>
    </source>
</evidence>
<dbReference type="AlphaFoldDB" id="A0A0M9VNH8"/>
<dbReference type="GeneID" id="28726648"/>
<keyword evidence="4" id="KW-0804">Transcription</keyword>
<sequence>MWVLGTSAAPVRPQVRIAPGQALYSTYASRMRAGTTTLMQPIYTGGHELEASTSLRHRASLYYEDDNTDDSDEYVDSEEEEYSAQRSKRSRGESESGQAESQDIHPTDVEAQAESAPPGSQLGLPVPSNRLVVRPATRTQHAYFKEQQLNQQGETPEILVPIRIEFHTDTHRIKDVFMWNLNEQLVTPYQFAQTFLQDLALPTQPYATQIENSIVQQLTDAKSVLDADGEGLSRIIEMKSASLERKRQEVEAQKRRMAMAQTQATGNVDANGTSLPRKRGRPRKYPLEASKPVAPSTPTAGTPPAVATPITPFAESTPVVLARTTPSPPETQTSKSKEEQDPKEQEKAQIHARLASIDAEDDIRVIVEYEVQLSRHMLRDRLEWDLGSSLTPEAFSKTLLRDLGLPLESGVLISHAIREQLLHHRRAAQDLGLFGSGKIYKCTMDELVAINKMEQQQQRIEAGMDLDLPEEREEDEAAQHRQAMEAAIRAVEADDVSALIRAESAPPHTRSRRMAAGGLTITDASMSVPFVVPDASLPLPIRRQQALATLRDLLALGPRPLEGVWRDFTEASDFGPLLEYLSDAELEKMEEAQLRASRRNRRDAQRVGRSRR</sequence>
<reference evidence="7 8" key="1">
    <citation type="submission" date="2015-07" db="EMBL/GenBank/DDBJ databases">
        <title>Draft Genome Sequence of Malassezia furfur CBS1878 and Malassezia pachydermatis CBS1879.</title>
        <authorList>
            <person name="Triana S."/>
            <person name="Ohm R."/>
            <person name="Gonzalez A."/>
            <person name="DeCock H."/>
            <person name="Restrepo S."/>
            <person name="Celis A."/>
        </authorList>
    </citation>
    <scope>NUCLEOTIDE SEQUENCE [LARGE SCALE GENOMIC DNA]</scope>
    <source>
        <strain evidence="7 8">CBS 1879</strain>
    </source>
</reference>
<organism evidence="7 8">
    <name type="scientific">Malassezia pachydermatis</name>
    <dbReference type="NCBI Taxonomy" id="77020"/>
    <lineage>
        <taxon>Eukaryota</taxon>
        <taxon>Fungi</taxon>
        <taxon>Dikarya</taxon>
        <taxon>Basidiomycota</taxon>
        <taxon>Ustilaginomycotina</taxon>
        <taxon>Malasseziomycetes</taxon>
        <taxon>Malasseziales</taxon>
        <taxon>Malasseziaceae</taxon>
        <taxon>Malassezia</taxon>
    </lineage>
</organism>
<dbReference type="GO" id="GO:0006338">
    <property type="term" value="P:chromatin remodeling"/>
    <property type="evidence" value="ECO:0007669"/>
    <property type="project" value="InterPro"/>
</dbReference>
<feature type="region of interest" description="Disordered" evidence="6">
    <location>
        <begin position="242"/>
        <end position="348"/>
    </location>
</feature>
<dbReference type="RefSeq" id="XP_017991001.1">
    <property type="nucleotide sequence ID" value="XM_018134773.1"/>
</dbReference>
<feature type="compositionally biased region" description="Polar residues" evidence="6">
    <location>
        <begin position="260"/>
        <end position="274"/>
    </location>
</feature>
<evidence type="ECO:0000256" key="2">
    <source>
        <dbReference type="ARBA" id="ARBA00010239"/>
    </source>
</evidence>
<feature type="compositionally biased region" description="Low complexity" evidence="6">
    <location>
        <begin position="292"/>
        <end position="314"/>
    </location>
</feature>
<dbReference type="Proteomes" id="UP000037751">
    <property type="component" value="Unassembled WGS sequence"/>
</dbReference>
<feature type="compositionally biased region" description="Acidic residues" evidence="6">
    <location>
        <begin position="65"/>
        <end position="82"/>
    </location>
</feature>
<dbReference type="Pfam" id="PF04855">
    <property type="entry name" value="SNF5"/>
    <property type="match status" value="1"/>
</dbReference>
<evidence type="ECO:0000256" key="3">
    <source>
        <dbReference type="ARBA" id="ARBA00023015"/>
    </source>
</evidence>
<keyword evidence="3" id="KW-0805">Transcription regulation</keyword>
<dbReference type="OrthoDB" id="9834376at2759"/>
<gene>
    <name evidence="7" type="ORF">Malapachy_0244</name>
</gene>
<evidence type="ECO:0000313" key="7">
    <source>
        <dbReference type="EMBL" id="KOS13369.1"/>
    </source>
</evidence>
<dbReference type="GO" id="GO:0000228">
    <property type="term" value="C:nuclear chromosome"/>
    <property type="evidence" value="ECO:0007669"/>
    <property type="project" value="InterPro"/>
</dbReference>
<feature type="compositionally biased region" description="Basic and acidic residues" evidence="6">
    <location>
        <begin position="242"/>
        <end position="254"/>
    </location>
</feature>
<evidence type="ECO:0000256" key="1">
    <source>
        <dbReference type="ARBA" id="ARBA00004123"/>
    </source>
</evidence>
<dbReference type="STRING" id="77020.A0A0M9VNH8"/>
<comment type="subcellular location">
    <subcellularLocation>
        <location evidence="1">Nucleus</location>
    </subcellularLocation>
</comment>
<evidence type="ECO:0000256" key="4">
    <source>
        <dbReference type="ARBA" id="ARBA00023163"/>
    </source>
</evidence>
<evidence type="ECO:0000256" key="5">
    <source>
        <dbReference type="ARBA" id="ARBA00023242"/>
    </source>
</evidence>
<proteinExistence type="inferred from homology"/>
<name>A0A0M9VNH8_9BASI</name>
<feature type="region of interest" description="Disordered" evidence="6">
    <location>
        <begin position="592"/>
        <end position="612"/>
    </location>
</feature>
<dbReference type="InterPro" id="IPR006939">
    <property type="entry name" value="SNF5"/>
</dbReference>
<comment type="similarity">
    <text evidence="2">Belongs to the SNF5 family.</text>
</comment>
<accession>A0A0M9VNH8</accession>
<feature type="compositionally biased region" description="Basic and acidic residues" evidence="6">
    <location>
        <begin position="335"/>
        <end position="348"/>
    </location>
</feature>
<dbReference type="VEuPathDB" id="FungiDB:Malapachy_0244"/>
<feature type="region of interest" description="Disordered" evidence="6">
    <location>
        <begin position="65"/>
        <end position="128"/>
    </location>
</feature>
<comment type="caution">
    <text evidence="7">The sequence shown here is derived from an EMBL/GenBank/DDBJ whole genome shotgun (WGS) entry which is preliminary data.</text>
</comment>
<keyword evidence="8" id="KW-1185">Reference proteome</keyword>